<sequence length="195" mass="21217">MIKIIALVGLFVVTVNALNTCALLGTGKPIATKESLADCTWYNDETCCTVQNSVSIKNEWEKSTGATNQTIPDFIRNALLSQCLDLMHQYICLPCSPNNANFYRPKILLIEGKLDLCSSFCDNLYQKCFAAPVDGGTVGTKYSSSSSFCTVGLRPYSNVPITVSTDSTKCFNSGSSLKVSWMLVALTVVATLLFY</sequence>
<dbReference type="Pfam" id="PF03024">
    <property type="entry name" value="Folate_rec"/>
    <property type="match status" value="1"/>
</dbReference>
<evidence type="ECO:0000259" key="5">
    <source>
        <dbReference type="Pfam" id="PF03024"/>
    </source>
</evidence>
<dbReference type="InterPro" id="IPR004269">
    <property type="entry name" value="Folate_rcpt"/>
</dbReference>
<evidence type="ECO:0000313" key="6">
    <source>
        <dbReference type="EMBL" id="KAL0484017.1"/>
    </source>
</evidence>
<dbReference type="GO" id="GO:0038023">
    <property type="term" value="F:signaling receptor activity"/>
    <property type="evidence" value="ECO:0007669"/>
    <property type="project" value="TreeGrafter"/>
</dbReference>
<evidence type="ECO:0000256" key="3">
    <source>
        <dbReference type="ARBA" id="ARBA00023157"/>
    </source>
</evidence>
<organism evidence="6 7">
    <name type="scientific">Acrasis kona</name>
    <dbReference type="NCBI Taxonomy" id="1008807"/>
    <lineage>
        <taxon>Eukaryota</taxon>
        <taxon>Discoba</taxon>
        <taxon>Heterolobosea</taxon>
        <taxon>Tetramitia</taxon>
        <taxon>Eutetramitia</taxon>
        <taxon>Acrasidae</taxon>
        <taxon>Acrasis</taxon>
    </lineage>
</organism>
<feature type="domain" description="Folate receptor-like" evidence="5">
    <location>
        <begin position="28"/>
        <end position="146"/>
    </location>
</feature>
<dbReference type="Proteomes" id="UP001431209">
    <property type="component" value="Unassembled WGS sequence"/>
</dbReference>
<evidence type="ECO:0000256" key="4">
    <source>
        <dbReference type="SAM" id="SignalP"/>
    </source>
</evidence>
<dbReference type="InterPro" id="IPR018143">
    <property type="entry name" value="Folate_rcpt-like"/>
</dbReference>
<comment type="similarity">
    <text evidence="1">Belongs to the folate receptor family.</text>
</comment>
<protein>
    <submittedName>
        <fullName evidence="6">Hhip</fullName>
    </submittedName>
</protein>
<evidence type="ECO:0000313" key="7">
    <source>
        <dbReference type="Proteomes" id="UP001431209"/>
    </source>
</evidence>
<accession>A0AAW2Z429</accession>
<dbReference type="EMBL" id="JAOPGA020001010">
    <property type="protein sequence ID" value="KAL0484017.1"/>
    <property type="molecule type" value="Genomic_DNA"/>
</dbReference>
<proteinExistence type="inferred from homology"/>
<dbReference type="PANTHER" id="PTHR10517:SF28">
    <property type="entry name" value="COILIN"/>
    <property type="match status" value="1"/>
</dbReference>
<feature type="chain" id="PRO_5043654852" evidence="4">
    <location>
        <begin position="18"/>
        <end position="195"/>
    </location>
</feature>
<reference evidence="6 7" key="1">
    <citation type="submission" date="2024-03" db="EMBL/GenBank/DDBJ databases">
        <title>The Acrasis kona genome and developmental transcriptomes reveal deep origins of eukaryotic multicellular pathways.</title>
        <authorList>
            <person name="Sheikh S."/>
            <person name="Fu C.-J."/>
            <person name="Brown M.W."/>
            <person name="Baldauf S.L."/>
        </authorList>
    </citation>
    <scope>NUCLEOTIDE SEQUENCE [LARGE SCALE GENOMIC DNA]</scope>
    <source>
        <strain evidence="6 7">ATCC MYA-3509</strain>
    </source>
</reference>
<dbReference type="AlphaFoldDB" id="A0AAW2Z429"/>
<dbReference type="GO" id="GO:0009897">
    <property type="term" value="C:external side of plasma membrane"/>
    <property type="evidence" value="ECO:0007669"/>
    <property type="project" value="TreeGrafter"/>
</dbReference>
<dbReference type="PANTHER" id="PTHR10517">
    <property type="entry name" value="FOLATE RECEPTOR"/>
    <property type="match status" value="1"/>
</dbReference>
<comment type="caution">
    <text evidence="6">The sequence shown here is derived from an EMBL/GenBank/DDBJ whole genome shotgun (WGS) entry which is preliminary data.</text>
</comment>
<name>A0AAW2Z429_9EUKA</name>
<keyword evidence="7" id="KW-1185">Reference proteome</keyword>
<feature type="signal peptide" evidence="4">
    <location>
        <begin position="1"/>
        <end position="17"/>
    </location>
</feature>
<evidence type="ECO:0000256" key="2">
    <source>
        <dbReference type="ARBA" id="ARBA00022729"/>
    </source>
</evidence>
<evidence type="ECO:0000256" key="1">
    <source>
        <dbReference type="ARBA" id="ARBA00007932"/>
    </source>
</evidence>
<gene>
    <name evidence="6" type="ORF">AKO1_004622</name>
</gene>
<keyword evidence="2 4" id="KW-0732">Signal</keyword>
<keyword evidence="3" id="KW-1015">Disulfide bond</keyword>